<keyword evidence="5" id="KW-0238">DNA-binding</keyword>
<dbReference type="Pfam" id="PF00158">
    <property type="entry name" value="Sigma54_activat"/>
    <property type="match status" value="1"/>
</dbReference>
<organism evidence="11 12">
    <name type="scientific">Paralimibaculum aggregatum</name>
    <dbReference type="NCBI Taxonomy" id="3036245"/>
    <lineage>
        <taxon>Bacteria</taxon>
        <taxon>Pseudomonadati</taxon>
        <taxon>Pseudomonadota</taxon>
        <taxon>Alphaproteobacteria</taxon>
        <taxon>Rhodobacterales</taxon>
        <taxon>Paracoccaceae</taxon>
        <taxon>Paralimibaculum</taxon>
    </lineage>
</organism>
<dbReference type="PANTHER" id="PTHR32071:SF117">
    <property type="entry name" value="PTS-DEPENDENT DIHYDROXYACETONE KINASE OPERON REGULATORY PROTEIN-RELATED"/>
    <property type="match status" value="1"/>
</dbReference>
<dbReference type="PROSITE" id="PS00688">
    <property type="entry name" value="SIGMA54_INTERACT_3"/>
    <property type="match status" value="1"/>
</dbReference>
<dbReference type="PROSITE" id="PS00675">
    <property type="entry name" value="SIGMA54_INTERACT_1"/>
    <property type="match status" value="1"/>
</dbReference>
<keyword evidence="1" id="KW-0547">Nucleotide-binding</keyword>
<dbReference type="SUPFAM" id="SSF52540">
    <property type="entry name" value="P-loop containing nucleoside triphosphate hydrolases"/>
    <property type="match status" value="1"/>
</dbReference>
<protein>
    <submittedName>
        <fullName evidence="11">Sigma-54 dependent transcriptional regulator</fullName>
    </submittedName>
</protein>
<keyword evidence="8" id="KW-0597">Phosphoprotein</keyword>
<proteinExistence type="predicted"/>
<dbReference type="PROSITE" id="PS50110">
    <property type="entry name" value="RESPONSE_REGULATORY"/>
    <property type="match status" value="1"/>
</dbReference>
<dbReference type="InterPro" id="IPR002078">
    <property type="entry name" value="Sigma_54_int"/>
</dbReference>
<evidence type="ECO:0000259" key="10">
    <source>
        <dbReference type="PROSITE" id="PS50110"/>
    </source>
</evidence>
<dbReference type="Gene3D" id="3.40.50.2300">
    <property type="match status" value="1"/>
</dbReference>
<evidence type="ECO:0000256" key="5">
    <source>
        <dbReference type="ARBA" id="ARBA00023125"/>
    </source>
</evidence>
<dbReference type="InterPro" id="IPR003593">
    <property type="entry name" value="AAA+_ATPase"/>
</dbReference>
<reference evidence="11 12" key="1">
    <citation type="submission" date="2023-04" db="EMBL/GenBank/DDBJ databases">
        <title>Marinoamorphus aggregata gen. nov., sp. Nov., isolate from tissue of brittle star Ophioplocus japonicus.</title>
        <authorList>
            <person name="Kawano K."/>
            <person name="Sawayama S."/>
            <person name="Nakagawa S."/>
        </authorList>
    </citation>
    <scope>NUCLEOTIDE SEQUENCE [LARGE SCALE GENOMIC DNA]</scope>
    <source>
        <strain evidence="11 12">NKW23</strain>
    </source>
</reference>
<dbReference type="PANTHER" id="PTHR32071">
    <property type="entry name" value="TRANSCRIPTIONAL REGULATORY PROTEIN"/>
    <property type="match status" value="1"/>
</dbReference>
<keyword evidence="12" id="KW-1185">Reference proteome</keyword>
<evidence type="ECO:0000259" key="9">
    <source>
        <dbReference type="PROSITE" id="PS50045"/>
    </source>
</evidence>
<dbReference type="SMART" id="SM00382">
    <property type="entry name" value="AAA"/>
    <property type="match status" value="1"/>
</dbReference>
<dbReference type="InterPro" id="IPR001789">
    <property type="entry name" value="Sig_transdc_resp-reg_receiver"/>
</dbReference>
<dbReference type="RefSeq" id="WP_285670154.1">
    <property type="nucleotide sequence ID" value="NZ_BSYI01000004.1"/>
</dbReference>
<dbReference type="InterPro" id="IPR025944">
    <property type="entry name" value="Sigma_54_int_dom_CS"/>
</dbReference>
<evidence type="ECO:0000256" key="8">
    <source>
        <dbReference type="PROSITE-ProRule" id="PRU00169"/>
    </source>
</evidence>
<dbReference type="PROSITE" id="PS00676">
    <property type="entry name" value="SIGMA54_INTERACT_2"/>
    <property type="match status" value="1"/>
</dbReference>
<evidence type="ECO:0000256" key="6">
    <source>
        <dbReference type="ARBA" id="ARBA00023159"/>
    </source>
</evidence>
<gene>
    <name evidence="11" type="ORF">LNKW23_07030</name>
</gene>
<dbReference type="SUPFAM" id="SSF52172">
    <property type="entry name" value="CheY-like"/>
    <property type="match status" value="1"/>
</dbReference>
<accession>A0ABQ6LMH9</accession>
<feature type="domain" description="Sigma-54 factor interaction" evidence="9">
    <location>
        <begin position="165"/>
        <end position="394"/>
    </location>
</feature>
<dbReference type="Gene3D" id="3.40.50.300">
    <property type="entry name" value="P-loop containing nucleotide triphosphate hydrolases"/>
    <property type="match status" value="1"/>
</dbReference>
<name>A0ABQ6LMH9_9RHOB</name>
<dbReference type="PROSITE" id="PS50045">
    <property type="entry name" value="SIGMA54_INTERACT_4"/>
    <property type="match status" value="1"/>
</dbReference>
<evidence type="ECO:0000256" key="7">
    <source>
        <dbReference type="ARBA" id="ARBA00023163"/>
    </source>
</evidence>
<dbReference type="InterPro" id="IPR027417">
    <property type="entry name" value="P-loop_NTPase"/>
</dbReference>
<sequence length="480" mass="52767">MTAQRTVLLVSLDDGLIEAARTAFGHAGDYRLVVCADGRTAASRLGQIEVHLLVADCQEAATGSAELLKGARVTHPQVPRLLIATAATADHGAEAALQSAAYLFLLKPVLPAQLGIAVKRALELNELSRRHRVLSRELRISMDDDIFGDTEKMSVKGGVSQFEKLVYASPRMAELTEHARQAAATDLPVLIHGETGTGKELLARAIHFNSRRMDAALLVQNCGGMSDETLHSELFGHVRGAFTGAISDRLGLFRAAEGGTVFLDEISEVSRNFQVSLLRFLQEGEVKPLGSDSVAYSDVRIVAASNRSLEEMVERGEFRRDLYYRLKGFTLLIPPLRDRPEDIPVLAEFFLEKYAGVVGRRVMGITRSVLELLARYRWPGNVRELETEVQRMVAVADHGGYISERHLSPTIRDLAATAGAPQAPAIEGANLKEMVENLERRVVRETLTRTRWNQSQAASELGLSRVGLANKIKRYNLQAE</sequence>
<keyword evidence="6" id="KW-0010">Activator</keyword>
<dbReference type="Pfam" id="PF02954">
    <property type="entry name" value="HTH_8"/>
    <property type="match status" value="1"/>
</dbReference>
<keyword evidence="2" id="KW-0067">ATP-binding</keyword>
<evidence type="ECO:0000256" key="2">
    <source>
        <dbReference type="ARBA" id="ARBA00022840"/>
    </source>
</evidence>
<evidence type="ECO:0000313" key="11">
    <source>
        <dbReference type="EMBL" id="GMG81490.1"/>
    </source>
</evidence>
<dbReference type="PRINTS" id="PR01590">
    <property type="entry name" value="HTHFIS"/>
</dbReference>
<dbReference type="InterPro" id="IPR002197">
    <property type="entry name" value="HTH_Fis"/>
</dbReference>
<dbReference type="Proteomes" id="UP001239909">
    <property type="component" value="Unassembled WGS sequence"/>
</dbReference>
<dbReference type="Gene3D" id="1.10.8.60">
    <property type="match status" value="1"/>
</dbReference>
<dbReference type="EMBL" id="BSYI01000004">
    <property type="protein sequence ID" value="GMG81490.1"/>
    <property type="molecule type" value="Genomic_DNA"/>
</dbReference>
<comment type="caution">
    <text evidence="11">The sequence shown here is derived from an EMBL/GenBank/DDBJ whole genome shotgun (WGS) entry which is preliminary data.</text>
</comment>
<keyword evidence="4" id="KW-0805">Transcription regulation</keyword>
<keyword evidence="7" id="KW-0804">Transcription</keyword>
<feature type="domain" description="Response regulatory" evidence="10">
    <location>
        <begin position="6"/>
        <end position="122"/>
    </location>
</feature>
<dbReference type="SUPFAM" id="SSF46689">
    <property type="entry name" value="Homeodomain-like"/>
    <property type="match status" value="1"/>
</dbReference>
<evidence type="ECO:0000313" key="12">
    <source>
        <dbReference type="Proteomes" id="UP001239909"/>
    </source>
</evidence>
<dbReference type="InterPro" id="IPR009057">
    <property type="entry name" value="Homeodomain-like_sf"/>
</dbReference>
<evidence type="ECO:0000256" key="1">
    <source>
        <dbReference type="ARBA" id="ARBA00022741"/>
    </source>
</evidence>
<feature type="modified residue" description="4-aspartylphosphate" evidence="8">
    <location>
        <position position="56"/>
    </location>
</feature>
<evidence type="ECO:0000256" key="4">
    <source>
        <dbReference type="ARBA" id="ARBA00023015"/>
    </source>
</evidence>
<evidence type="ECO:0000256" key="3">
    <source>
        <dbReference type="ARBA" id="ARBA00023012"/>
    </source>
</evidence>
<keyword evidence="3" id="KW-0902">Two-component regulatory system</keyword>
<dbReference type="InterPro" id="IPR025662">
    <property type="entry name" value="Sigma_54_int_dom_ATP-bd_1"/>
</dbReference>
<dbReference type="Gene3D" id="1.10.10.60">
    <property type="entry name" value="Homeodomain-like"/>
    <property type="match status" value="1"/>
</dbReference>
<dbReference type="InterPro" id="IPR058031">
    <property type="entry name" value="AAA_lid_NorR"/>
</dbReference>
<dbReference type="InterPro" id="IPR011006">
    <property type="entry name" value="CheY-like_superfamily"/>
</dbReference>
<dbReference type="Pfam" id="PF25601">
    <property type="entry name" value="AAA_lid_14"/>
    <property type="match status" value="1"/>
</dbReference>
<dbReference type="CDD" id="cd00009">
    <property type="entry name" value="AAA"/>
    <property type="match status" value="1"/>
</dbReference>
<dbReference type="InterPro" id="IPR025943">
    <property type="entry name" value="Sigma_54_int_dom_ATP-bd_2"/>
</dbReference>